<name>W0JUA6_9EURY</name>
<keyword evidence="4" id="KW-1185">Reference proteome</keyword>
<keyword evidence="2" id="KW-0812">Transmembrane</keyword>
<evidence type="ECO:0000256" key="2">
    <source>
        <dbReference type="SAM" id="Phobius"/>
    </source>
</evidence>
<evidence type="ECO:0000313" key="3">
    <source>
        <dbReference type="EMBL" id="AHG00815.1"/>
    </source>
</evidence>
<keyword evidence="2" id="KW-1133">Transmembrane helix</keyword>
<accession>W0JUA6</accession>
<reference evidence="3 4" key="1">
    <citation type="submission" date="2014-01" db="EMBL/GenBank/DDBJ databases">
        <authorList>
            <consortium name="DOE Joint Genome Institute"/>
            <person name="Anderson I."/>
            <person name="Huntemann M."/>
            <person name="Han J."/>
            <person name="Chen A."/>
            <person name="Kyrpides N."/>
            <person name="Mavromatis K."/>
            <person name="Markowitz V."/>
            <person name="Palaniappan K."/>
            <person name="Ivanova N."/>
            <person name="Schaumberg A."/>
            <person name="Pati A."/>
            <person name="Liolios K."/>
            <person name="Nordberg H.P."/>
            <person name="Cantor M.N."/>
            <person name="Hua S.X."/>
            <person name="Woyke T."/>
        </authorList>
    </citation>
    <scope>NUCLEOTIDE SEQUENCE [LARGE SCALE GENOMIC DNA]</scope>
    <source>
        <strain evidence="3 4">XH-48</strain>
    </source>
</reference>
<dbReference type="GeneID" id="25144654"/>
<dbReference type="OrthoDB" id="202427at2157"/>
<feature type="transmembrane region" description="Helical" evidence="2">
    <location>
        <begin position="112"/>
        <end position="137"/>
    </location>
</feature>
<sequence length="293" mass="32447">MDERPARLEYTRTTLEEAPTTRTLEYDADLTSAQQMIEDRLAAHSGTDRLALEATSDPSAADGLWSERSSSVDEERESEATNGRISAIVDTDSLSSRSFVYKPRGPHGAMTIIIGLLAAFPTIFISLLLSGFGYFVYRAEEEGEIPLRCWEMVDVLVTDGESNPAEPATDAVPSSNVQATAAAEPFVGVDTDRLIDLPWAHRKAIVMRVEQWAKQATQDVSAPRHDEDVFFDYLKMWTNRSAESDRETVDSLQAEVARDPAARRIYTERVLDGPVDGSTEVDRAELLASLEDE</sequence>
<proteinExistence type="predicted"/>
<protein>
    <submittedName>
        <fullName evidence="3">Uncharacterized protein</fullName>
    </submittedName>
</protein>
<organism evidence="3 4">
    <name type="scientific">Halostagnicola larsenii XH-48</name>
    <dbReference type="NCBI Taxonomy" id="797299"/>
    <lineage>
        <taxon>Archaea</taxon>
        <taxon>Methanobacteriati</taxon>
        <taxon>Methanobacteriota</taxon>
        <taxon>Stenosarchaea group</taxon>
        <taxon>Halobacteria</taxon>
        <taxon>Halobacteriales</taxon>
        <taxon>Natrialbaceae</taxon>
        <taxon>Halostagnicola</taxon>
    </lineage>
</organism>
<evidence type="ECO:0000313" key="4">
    <source>
        <dbReference type="Proteomes" id="UP000019024"/>
    </source>
</evidence>
<feature type="region of interest" description="Disordered" evidence="1">
    <location>
        <begin position="55"/>
        <end position="82"/>
    </location>
</feature>
<dbReference type="RefSeq" id="WP_049952222.1">
    <property type="nucleotide sequence ID" value="NZ_CP007055.1"/>
</dbReference>
<dbReference type="KEGG" id="hlr:HALLA_09215"/>
<keyword evidence="2" id="KW-0472">Membrane</keyword>
<feature type="compositionally biased region" description="Basic and acidic residues" evidence="1">
    <location>
        <begin position="1"/>
        <end position="10"/>
    </location>
</feature>
<dbReference type="AlphaFoldDB" id="W0JUA6"/>
<gene>
    <name evidence="3" type="ORF">HALLA_09215</name>
</gene>
<dbReference type="EMBL" id="CP007055">
    <property type="protein sequence ID" value="AHG00815.1"/>
    <property type="molecule type" value="Genomic_DNA"/>
</dbReference>
<evidence type="ECO:0000256" key="1">
    <source>
        <dbReference type="SAM" id="MobiDB-lite"/>
    </source>
</evidence>
<dbReference type="Proteomes" id="UP000019024">
    <property type="component" value="Chromosome"/>
</dbReference>
<feature type="region of interest" description="Disordered" evidence="1">
    <location>
        <begin position="1"/>
        <end position="21"/>
    </location>
</feature>
<dbReference type="HOGENOM" id="CLU_948662_0_0_2"/>